<dbReference type="GO" id="GO:0031415">
    <property type="term" value="C:NatA complex"/>
    <property type="evidence" value="ECO:0007669"/>
    <property type="project" value="InterPro"/>
</dbReference>
<evidence type="ECO:0000313" key="4">
    <source>
        <dbReference type="Proteomes" id="UP001488838"/>
    </source>
</evidence>
<dbReference type="PANTHER" id="PTHR23091">
    <property type="entry name" value="N-TERMINAL ACETYLTRANSFERASE"/>
    <property type="match status" value="1"/>
</dbReference>
<gene>
    <name evidence="3" type="ORF">U0070_000277</name>
</gene>
<proteinExistence type="predicted"/>
<dbReference type="GO" id="GO:1990190">
    <property type="term" value="F:protein-N-terminal-glutamate acetyltransferase activity"/>
    <property type="evidence" value="ECO:0007669"/>
    <property type="project" value="TreeGrafter"/>
</dbReference>
<dbReference type="SUPFAM" id="SSF55729">
    <property type="entry name" value="Acyl-CoA N-acyltransferases (Nat)"/>
    <property type="match status" value="1"/>
</dbReference>
<evidence type="ECO:0000256" key="1">
    <source>
        <dbReference type="ARBA" id="ARBA00022679"/>
    </source>
</evidence>
<keyword evidence="2" id="KW-0012">Acyltransferase</keyword>
<evidence type="ECO:0000313" key="3">
    <source>
        <dbReference type="EMBL" id="KAK7809891.1"/>
    </source>
</evidence>
<dbReference type="PANTHER" id="PTHR23091:SF284">
    <property type="entry name" value="N-TERMINAL AMINO-ACID N(ALPHA)-ACETYLTRANSFERASE NATA"/>
    <property type="match status" value="1"/>
</dbReference>
<accession>A0AAW0I5L7</accession>
<dbReference type="AlphaFoldDB" id="A0AAW0I5L7"/>
<dbReference type="Gene3D" id="3.40.630.30">
    <property type="match status" value="1"/>
</dbReference>
<evidence type="ECO:0000256" key="2">
    <source>
        <dbReference type="ARBA" id="ARBA00023315"/>
    </source>
</evidence>
<protein>
    <submittedName>
        <fullName evidence="3">Uncharacterized protein</fullName>
    </submittedName>
</protein>
<dbReference type="EMBL" id="JBBHLL010000210">
    <property type="protein sequence ID" value="KAK7809891.1"/>
    <property type="molecule type" value="Genomic_DNA"/>
</dbReference>
<sequence length="87" mass="10237">MKMDEVLYSIAEKKWKMSLAGLSGANMNICRAQPDDLMTMQQCRLLCLPELYQRKYSFYHRLSWAPLSYMAEDEDDKIMGYVLAKMK</sequence>
<dbReference type="InterPro" id="IPR045047">
    <property type="entry name" value="Ard1-like"/>
</dbReference>
<dbReference type="InterPro" id="IPR016181">
    <property type="entry name" value="Acyl_CoA_acyltransferase"/>
</dbReference>
<reference evidence="3 4" key="1">
    <citation type="journal article" date="2023" name="bioRxiv">
        <title>Conserved and derived expression patterns and positive selection on dental genes reveal complex evolutionary context of ever-growing rodent molars.</title>
        <authorList>
            <person name="Calamari Z.T."/>
            <person name="Song A."/>
            <person name="Cohen E."/>
            <person name="Akter M."/>
            <person name="Roy R.D."/>
            <person name="Hallikas O."/>
            <person name="Christensen M.M."/>
            <person name="Li P."/>
            <person name="Marangoni P."/>
            <person name="Jernvall J."/>
            <person name="Klein O.D."/>
        </authorList>
    </citation>
    <scope>NUCLEOTIDE SEQUENCE [LARGE SCALE GENOMIC DNA]</scope>
    <source>
        <strain evidence="3">V071</strain>
    </source>
</reference>
<keyword evidence="4" id="KW-1185">Reference proteome</keyword>
<comment type="caution">
    <text evidence="3">The sequence shown here is derived from an EMBL/GenBank/DDBJ whole genome shotgun (WGS) entry which is preliminary data.</text>
</comment>
<name>A0AAW0I5L7_MYOGA</name>
<dbReference type="GO" id="GO:1990189">
    <property type="term" value="F:protein N-terminal-serine acetyltransferase activity"/>
    <property type="evidence" value="ECO:0007669"/>
    <property type="project" value="TreeGrafter"/>
</dbReference>
<organism evidence="3 4">
    <name type="scientific">Myodes glareolus</name>
    <name type="common">Bank vole</name>
    <name type="synonym">Clethrionomys glareolus</name>
    <dbReference type="NCBI Taxonomy" id="447135"/>
    <lineage>
        <taxon>Eukaryota</taxon>
        <taxon>Metazoa</taxon>
        <taxon>Chordata</taxon>
        <taxon>Craniata</taxon>
        <taxon>Vertebrata</taxon>
        <taxon>Euteleostomi</taxon>
        <taxon>Mammalia</taxon>
        <taxon>Eutheria</taxon>
        <taxon>Euarchontoglires</taxon>
        <taxon>Glires</taxon>
        <taxon>Rodentia</taxon>
        <taxon>Myomorpha</taxon>
        <taxon>Muroidea</taxon>
        <taxon>Cricetidae</taxon>
        <taxon>Arvicolinae</taxon>
        <taxon>Myodes</taxon>
    </lineage>
</organism>
<dbReference type="Proteomes" id="UP001488838">
    <property type="component" value="Unassembled WGS sequence"/>
</dbReference>
<keyword evidence="1" id="KW-0808">Transferase</keyword>